<reference evidence="1" key="1">
    <citation type="submission" date="2021-01" db="EMBL/GenBank/DDBJ databases">
        <title>Whole genome shotgun sequence of Actinoplanes siamensis NBRC 109076.</title>
        <authorList>
            <person name="Komaki H."/>
            <person name="Tamura T."/>
        </authorList>
    </citation>
    <scope>NUCLEOTIDE SEQUENCE</scope>
    <source>
        <strain evidence="1">NBRC 109076</strain>
    </source>
</reference>
<proteinExistence type="predicted"/>
<sequence length="77" mass="8095">MTGPQRGAVSGGSARAVGVPAATWRIGIRGIVVREISEDDLQRPATLIVSTAADGISAEDGIDQFTVTRESVRRFTP</sequence>
<dbReference type="RefSeq" id="WP_203679781.1">
    <property type="nucleotide sequence ID" value="NZ_BOMW01000024.1"/>
</dbReference>
<dbReference type="EMBL" id="BOMW01000024">
    <property type="protein sequence ID" value="GIF05220.1"/>
    <property type="molecule type" value="Genomic_DNA"/>
</dbReference>
<accession>A0A919N6F0</accession>
<keyword evidence="2" id="KW-1185">Reference proteome</keyword>
<gene>
    <name evidence="1" type="ORF">Asi03nite_27580</name>
</gene>
<dbReference type="AlphaFoldDB" id="A0A919N6F0"/>
<evidence type="ECO:0000313" key="1">
    <source>
        <dbReference type="EMBL" id="GIF05220.1"/>
    </source>
</evidence>
<organism evidence="1 2">
    <name type="scientific">Actinoplanes siamensis</name>
    <dbReference type="NCBI Taxonomy" id="1223317"/>
    <lineage>
        <taxon>Bacteria</taxon>
        <taxon>Bacillati</taxon>
        <taxon>Actinomycetota</taxon>
        <taxon>Actinomycetes</taxon>
        <taxon>Micromonosporales</taxon>
        <taxon>Micromonosporaceae</taxon>
        <taxon>Actinoplanes</taxon>
    </lineage>
</organism>
<protein>
    <submittedName>
        <fullName evidence="1">Uncharacterized protein</fullName>
    </submittedName>
</protein>
<dbReference type="Proteomes" id="UP000629619">
    <property type="component" value="Unassembled WGS sequence"/>
</dbReference>
<comment type="caution">
    <text evidence="1">The sequence shown here is derived from an EMBL/GenBank/DDBJ whole genome shotgun (WGS) entry which is preliminary data.</text>
</comment>
<name>A0A919N6F0_9ACTN</name>
<evidence type="ECO:0000313" key="2">
    <source>
        <dbReference type="Proteomes" id="UP000629619"/>
    </source>
</evidence>